<dbReference type="Gene3D" id="1.10.1200.30">
    <property type="match status" value="1"/>
</dbReference>
<organism evidence="2">
    <name type="scientific">Human immunodeficiency virus type 1</name>
    <name type="common">HIV-1</name>
    <dbReference type="NCBI Taxonomy" id="11676"/>
    <lineage>
        <taxon>Viruses</taxon>
        <taxon>Riboviria</taxon>
        <taxon>Pararnavirae</taxon>
        <taxon>Artverviricota</taxon>
        <taxon>Revtraviricetes</taxon>
        <taxon>Ortervirales</taxon>
        <taxon>Retroviridae</taxon>
        <taxon>Orthoretrovirinae</taxon>
        <taxon>Lentivirus</taxon>
        <taxon>Lentivirus humimdef1</taxon>
    </lineage>
</organism>
<organismHost>
    <name type="scientific">Homo sapiens</name>
    <name type="common">Human</name>
    <dbReference type="NCBI Taxonomy" id="9606"/>
</organismHost>
<proteinExistence type="predicted"/>
<feature type="non-terminal residue" evidence="2">
    <location>
        <position position="129"/>
    </location>
</feature>
<protein>
    <submittedName>
        <fullName evidence="2">Gag protein</fullName>
    </submittedName>
</protein>
<feature type="non-terminal residue" evidence="2">
    <location>
        <position position="1"/>
    </location>
</feature>
<feature type="region of interest" description="Disordered" evidence="1">
    <location>
        <begin position="94"/>
        <end position="116"/>
    </location>
</feature>
<dbReference type="EMBL" id="DQ154988">
    <property type="protein sequence ID" value="AAZ91514.1"/>
    <property type="molecule type" value="Genomic_DNA"/>
</dbReference>
<name>Q3S7Z2_HV1</name>
<sequence>LLGQCDFSPAAFWTSDKAKGPFRDYVDRFFKTLRAEQATQEVKNWDDRHLVGSKMRNPDLSRLFLRSIRASGPTLWGNCCPALSRGLGRPLANKAKSVPLEGNGTRQTNSNLNGAEKRIFSGSSENLLK</sequence>
<accession>Q3S7Z2</accession>
<reference evidence="2" key="1">
    <citation type="submission" date="2005-08" db="EMBL/GenBank/DDBJ databases">
        <title>Genomic Diversity of HIV-1 subtypes in Northern Kenya.</title>
        <authorList>
            <person name="Khamadi S.A."/>
            <person name="Ochieng W."/>
            <person name="Lihana R.W."/>
            <person name="Kiptoo M.K."/>
            <person name="Kinyua J.G."/>
            <person name="Lagat N."/>
            <person name="Muriuki J."/>
            <person name="Mwangi J."/>
            <person name="Pelle R."/>
            <person name="Muigai A."/>
            <person name="Carter J."/>
            <person name="Yamada R."/>
            <person name="Mpoke S."/>
        </authorList>
    </citation>
    <scope>NUCLEOTIDE SEQUENCE</scope>
    <source>
        <strain evidence="2">MYDH0056</strain>
    </source>
</reference>
<dbReference type="SUPFAM" id="SSF47353">
    <property type="entry name" value="Retrovirus capsid dimerization domain-like"/>
    <property type="match status" value="1"/>
</dbReference>
<feature type="compositionally biased region" description="Polar residues" evidence="1">
    <location>
        <begin position="104"/>
        <end position="113"/>
    </location>
</feature>
<dbReference type="InterPro" id="IPR008916">
    <property type="entry name" value="Retrov_capsid_C"/>
</dbReference>
<evidence type="ECO:0000256" key="1">
    <source>
        <dbReference type="SAM" id="MobiDB-lite"/>
    </source>
</evidence>
<gene>
    <name evidence="2" type="primary">gag</name>
</gene>
<evidence type="ECO:0000313" key="2">
    <source>
        <dbReference type="EMBL" id="AAZ91514.1"/>
    </source>
</evidence>